<keyword evidence="1" id="KW-0472">Membrane</keyword>
<keyword evidence="3" id="KW-1185">Reference proteome</keyword>
<dbReference type="InterPro" id="IPR038765">
    <property type="entry name" value="Papain-like_cys_pep_sf"/>
</dbReference>
<dbReference type="EMBL" id="CP046172">
    <property type="protein sequence ID" value="QIS12633.1"/>
    <property type="molecule type" value="Genomic_DNA"/>
</dbReference>
<dbReference type="AlphaFoldDB" id="A0A6G9YI62"/>
<organism evidence="2 3">
    <name type="scientific">Nocardia arthritidis</name>
    <dbReference type="NCBI Taxonomy" id="228602"/>
    <lineage>
        <taxon>Bacteria</taxon>
        <taxon>Bacillati</taxon>
        <taxon>Actinomycetota</taxon>
        <taxon>Actinomycetes</taxon>
        <taxon>Mycobacteriales</taxon>
        <taxon>Nocardiaceae</taxon>
        <taxon>Nocardia</taxon>
    </lineage>
</organism>
<name>A0A6G9YI62_9NOCA</name>
<dbReference type="Gene3D" id="3.90.1720.10">
    <property type="entry name" value="endopeptidase domain like (from Nostoc punctiforme)"/>
    <property type="match status" value="1"/>
</dbReference>
<reference evidence="2 3" key="1">
    <citation type="journal article" date="2019" name="ACS Chem. Biol.">
        <title>Identification and Mobilization of a Cryptic Antibiotic Biosynthesis Gene Locus from a Human-Pathogenic Nocardia Isolate.</title>
        <authorList>
            <person name="Herisse M."/>
            <person name="Ishida K."/>
            <person name="Porter J.L."/>
            <person name="Howden B."/>
            <person name="Hertweck C."/>
            <person name="Stinear T.P."/>
            <person name="Pidot S.J."/>
        </authorList>
    </citation>
    <scope>NUCLEOTIDE SEQUENCE [LARGE SCALE GENOMIC DNA]</scope>
    <source>
        <strain evidence="2 3">AUSMDU00012717</strain>
    </source>
</reference>
<feature type="transmembrane region" description="Helical" evidence="1">
    <location>
        <begin position="195"/>
        <end position="215"/>
    </location>
</feature>
<evidence type="ECO:0000313" key="3">
    <source>
        <dbReference type="Proteomes" id="UP000503540"/>
    </source>
</evidence>
<gene>
    <name evidence="2" type="ORF">F5544_23875</name>
</gene>
<evidence type="ECO:0000256" key="1">
    <source>
        <dbReference type="SAM" id="Phobius"/>
    </source>
</evidence>
<dbReference type="SUPFAM" id="SSF54001">
    <property type="entry name" value="Cysteine proteinases"/>
    <property type="match status" value="1"/>
</dbReference>
<proteinExistence type="predicted"/>
<feature type="transmembrane region" description="Helical" evidence="1">
    <location>
        <begin position="162"/>
        <end position="183"/>
    </location>
</feature>
<keyword evidence="1" id="KW-0812">Transmembrane</keyword>
<dbReference type="RefSeq" id="WP_167475293.1">
    <property type="nucleotide sequence ID" value="NZ_CP046172.1"/>
</dbReference>
<keyword evidence="1" id="KW-1133">Transmembrane helix</keyword>
<protein>
    <recommendedName>
        <fullName evidence="4">NlpC/P60 domain-containing protein</fullName>
    </recommendedName>
</protein>
<dbReference type="KEGG" id="nah:F5544_23875"/>
<sequence length="566" mass="61347">MTGAARTSDVLDTARDPLTRAEFRAAMVAAAVGISGAEILRRCDGALSKSTVYNYRRPDYRRLPEHREMARAWFVACGLEPRDVMRLVAAWDRLTGNAIAPEPANGPTPVMVPDPVIVMVAPEAACEPSPSAVDTPVPEIVVARHVRARRGKTMSPVRVRDAVAGSLLSHIAAIAVVLLYPWLGGQSVAVLETVALPAISCCAIVVVGGWALVAVRARMLKRRRGIERGAAGPGGVRIKEIGQRKRRRHAKSSRAARRLRPVRAALVLPISVLLLRRRRAVVPMHQLPNVVAGLVVDDDDVRRERALSGRASDEWSASRDAAAATAAAVGEALVGTVFHDPDDKYMPEDRGTVSARFVEFAFRKAGIEVPKTVFGQSAIGIPVLLGDLARGDLIVIHDARGSCSGIYAGNERVVLAPEFGAPVTYRKLDRTVSIARRCLLADESATPATEHAGWQVPDECPRWWTEIAGELPWPGFGAPAELPGADRDPLDEADAQPFDMRRLLDEFAGRESVLPTAADAAEPVPVIRRRHRHREDGDADQVTVRELMATLDRERPLDIRDGAPTT</sequence>
<accession>A0A6G9YI62</accession>
<evidence type="ECO:0008006" key="4">
    <source>
        <dbReference type="Google" id="ProtNLM"/>
    </source>
</evidence>
<dbReference type="Proteomes" id="UP000503540">
    <property type="component" value="Chromosome"/>
</dbReference>
<evidence type="ECO:0000313" key="2">
    <source>
        <dbReference type="EMBL" id="QIS12633.1"/>
    </source>
</evidence>